<dbReference type="Gene3D" id="1.20.1250.20">
    <property type="entry name" value="MFS general substrate transporter like domains"/>
    <property type="match status" value="1"/>
</dbReference>
<sequence length="487" mass="50612">MSSTSTKPRPRVFDRQMSLVACVTVLGSLVVIFDTTIVHVAVPSLVRSFDTSLSAVQWVSTAYLLALAGVVPLTRWANDRFGLKRSWIASMSMFLVGSLLCGLADSMPLLIAARVVQGLGGGMLLPTGQSILARHAGPARLGRVMSIVGIPAMLGPLLGPILGGLILSSFSWRWIFIVNLPVGAIALALAVVVLDRGGPGESRRLDVVGLCLLPPGLALLVYGITDFGSTGAVTAPVVVGSGLGVALLCGFVFHALRAEHPLLDLRLWKNRAFRAAGSSLFLYLAGTNAVLFLIQLYFQFARGASALESALLVAPSAFGAMLVLLFAGCVMERFGARALALCGLAMVFLGVLPMAFIGPDTSDVWLAACWFVRGVGVGAASTPLTTASYLTLRSADIPGASTLMSINQYVAGALGTAVVAVLLQHQVDGITGGRGVDALAELDDAARAQLSPSLADAFATLSWLPIALTVLAVIPALLLPGRAEKAS</sequence>
<feature type="transmembrane region" description="Helical" evidence="7">
    <location>
        <begin position="20"/>
        <end position="42"/>
    </location>
</feature>
<feature type="transmembrane region" description="Helical" evidence="7">
    <location>
        <begin position="86"/>
        <end position="105"/>
    </location>
</feature>
<keyword evidence="2" id="KW-0813">Transport</keyword>
<feature type="transmembrane region" description="Helical" evidence="7">
    <location>
        <begin position="338"/>
        <end position="358"/>
    </location>
</feature>
<protein>
    <submittedName>
        <fullName evidence="9">MFS transporter</fullName>
    </submittedName>
</protein>
<dbReference type="Pfam" id="PF07690">
    <property type="entry name" value="MFS_1"/>
    <property type="match status" value="1"/>
</dbReference>
<comment type="subcellular location">
    <subcellularLocation>
        <location evidence="1">Cell membrane</location>
        <topology evidence="1">Multi-pass membrane protein</topology>
    </subcellularLocation>
</comment>
<evidence type="ECO:0000256" key="2">
    <source>
        <dbReference type="ARBA" id="ARBA00022448"/>
    </source>
</evidence>
<evidence type="ECO:0000256" key="3">
    <source>
        <dbReference type="ARBA" id="ARBA00022475"/>
    </source>
</evidence>
<feature type="transmembrane region" description="Helical" evidence="7">
    <location>
        <begin position="54"/>
        <end position="74"/>
    </location>
</feature>
<evidence type="ECO:0000313" key="10">
    <source>
        <dbReference type="Proteomes" id="UP000605568"/>
    </source>
</evidence>
<feature type="transmembrane region" description="Helical" evidence="7">
    <location>
        <begin position="457"/>
        <end position="479"/>
    </location>
</feature>
<feature type="transmembrane region" description="Helical" evidence="7">
    <location>
        <begin position="111"/>
        <end position="132"/>
    </location>
</feature>
<keyword evidence="5 7" id="KW-1133">Transmembrane helix</keyword>
<keyword evidence="3" id="KW-1003">Cell membrane</keyword>
<dbReference type="RefSeq" id="WP_191297462.1">
    <property type="nucleotide sequence ID" value="NZ_BNAR01000002.1"/>
</dbReference>
<feature type="transmembrane region" description="Helical" evidence="7">
    <location>
        <begin position="310"/>
        <end position="331"/>
    </location>
</feature>
<evidence type="ECO:0000256" key="1">
    <source>
        <dbReference type="ARBA" id="ARBA00004651"/>
    </source>
</evidence>
<dbReference type="SUPFAM" id="SSF103473">
    <property type="entry name" value="MFS general substrate transporter"/>
    <property type="match status" value="1"/>
</dbReference>
<dbReference type="EMBL" id="BNAR01000002">
    <property type="protein sequence ID" value="GHH34750.1"/>
    <property type="molecule type" value="Genomic_DNA"/>
</dbReference>
<accession>A0ABQ3M6A2</accession>
<feature type="transmembrane region" description="Helical" evidence="7">
    <location>
        <begin position="237"/>
        <end position="256"/>
    </location>
</feature>
<feature type="transmembrane region" description="Helical" evidence="7">
    <location>
        <begin position="402"/>
        <end position="423"/>
    </location>
</feature>
<evidence type="ECO:0000256" key="5">
    <source>
        <dbReference type="ARBA" id="ARBA00022989"/>
    </source>
</evidence>
<dbReference type="PANTHER" id="PTHR42718:SF46">
    <property type="entry name" value="BLR6921 PROTEIN"/>
    <property type="match status" value="1"/>
</dbReference>
<dbReference type="CDD" id="cd17503">
    <property type="entry name" value="MFS_LmrB_MDR_like"/>
    <property type="match status" value="1"/>
</dbReference>
<keyword evidence="4 7" id="KW-0812">Transmembrane</keyword>
<dbReference type="PANTHER" id="PTHR42718">
    <property type="entry name" value="MAJOR FACILITATOR SUPERFAMILY MULTIDRUG TRANSPORTER MFSC"/>
    <property type="match status" value="1"/>
</dbReference>
<dbReference type="InterPro" id="IPR011701">
    <property type="entry name" value="MFS"/>
</dbReference>
<dbReference type="InterPro" id="IPR004638">
    <property type="entry name" value="EmrB-like"/>
</dbReference>
<name>A0ABQ3M6A2_9PSEU</name>
<dbReference type="NCBIfam" id="TIGR00711">
    <property type="entry name" value="efflux_EmrB"/>
    <property type="match status" value="1"/>
</dbReference>
<dbReference type="Proteomes" id="UP000605568">
    <property type="component" value="Unassembled WGS sequence"/>
</dbReference>
<dbReference type="InterPro" id="IPR020846">
    <property type="entry name" value="MFS_dom"/>
</dbReference>
<organism evidence="9 10">
    <name type="scientific">Lentzea cavernae</name>
    <dbReference type="NCBI Taxonomy" id="2020703"/>
    <lineage>
        <taxon>Bacteria</taxon>
        <taxon>Bacillati</taxon>
        <taxon>Actinomycetota</taxon>
        <taxon>Actinomycetes</taxon>
        <taxon>Pseudonocardiales</taxon>
        <taxon>Pseudonocardiaceae</taxon>
        <taxon>Lentzea</taxon>
    </lineage>
</organism>
<dbReference type="InterPro" id="IPR036259">
    <property type="entry name" value="MFS_trans_sf"/>
</dbReference>
<evidence type="ECO:0000259" key="8">
    <source>
        <dbReference type="PROSITE" id="PS50850"/>
    </source>
</evidence>
<keyword evidence="6 7" id="KW-0472">Membrane</keyword>
<gene>
    <name evidence="9" type="ORF">GCM10017774_19220</name>
</gene>
<keyword evidence="10" id="KW-1185">Reference proteome</keyword>
<feature type="transmembrane region" description="Helical" evidence="7">
    <location>
        <begin position="364"/>
        <end position="390"/>
    </location>
</feature>
<feature type="transmembrane region" description="Helical" evidence="7">
    <location>
        <begin position="205"/>
        <end position="225"/>
    </location>
</feature>
<feature type="transmembrane region" description="Helical" evidence="7">
    <location>
        <begin position="277"/>
        <end position="298"/>
    </location>
</feature>
<dbReference type="PROSITE" id="PS50850">
    <property type="entry name" value="MFS"/>
    <property type="match status" value="1"/>
</dbReference>
<evidence type="ECO:0000256" key="7">
    <source>
        <dbReference type="SAM" id="Phobius"/>
    </source>
</evidence>
<comment type="caution">
    <text evidence="9">The sequence shown here is derived from an EMBL/GenBank/DDBJ whole genome shotgun (WGS) entry which is preliminary data.</text>
</comment>
<feature type="transmembrane region" description="Helical" evidence="7">
    <location>
        <begin position="172"/>
        <end position="193"/>
    </location>
</feature>
<evidence type="ECO:0000313" key="9">
    <source>
        <dbReference type="EMBL" id="GHH34750.1"/>
    </source>
</evidence>
<proteinExistence type="predicted"/>
<reference evidence="10" key="1">
    <citation type="journal article" date="2019" name="Int. J. Syst. Evol. Microbiol.">
        <title>The Global Catalogue of Microorganisms (GCM) 10K type strain sequencing project: providing services to taxonomists for standard genome sequencing and annotation.</title>
        <authorList>
            <consortium name="The Broad Institute Genomics Platform"/>
            <consortium name="The Broad Institute Genome Sequencing Center for Infectious Disease"/>
            <person name="Wu L."/>
            <person name="Ma J."/>
        </authorList>
    </citation>
    <scope>NUCLEOTIDE SEQUENCE [LARGE SCALE GENOMIC DNA]</scope>
    <source>
        <strain evidence="10">CGMCC 4.7367</strain>
    </source>
</reference>
<evidence type="ECO:0000256" key="4">
    <source>
        <dbReference type="ARBA" id="ARBA00022692"/>
    </source>
</evidence>
<dbReference type="PRINTS" id="PR01036">
    <property type="entry name" value="TCRTETB"/>
</dbReference>
<dbReference type="Gene3D" id="1.20.1720.10">
    <property type="entry name" value="Multidrug resistance protein D"/>
    <property type="match status" value="1"/>
</dbReference>
<feature type="domain" description="Major facilitator superfamily (MFS) profile" evidence="8">
    <location>
        <begin position="20"/>
        <end position="484"/>
    </location>
</feature>
<evidence type="ECO:0000256" key="6">
    <source>
        <dbReference type="ARBA" id="ARBA00023136"/>
    </source>
</evidence>
<feature type="transmembrane region" description="Helical" evidence="7">
    <location>
        <begin position="144"/>
        <end position="166"/>
    </location>
</feature>